<feature type="compositionally biased region" description="Basic residues" evidence="2">
    <location>
        <begin position="130"/>
        <end position="139"/>
    </location>
</feature>
<gene>
    <name evidence="3" type="ORF">GB993_03220</name>
</gene>
<sequence>MSEEQTGQVNGSKGSTDKKKQAPRRNNHHPRRRSKSNQQRNNKPNNRANEEEKQAQQSPSAKQNKTVKSPSDDGRQNRSTGQHRRRRSQRKPNPTSRQDNVHTAEKTVTASHSVKTNSHGVKRESEQKKTISRSHKNRTTTHSSMNHSKSEPQHEKNSTTVSVKGTDGQNVPAKSEEVVVRANLADAFLNHEPEKLAPQPRQALHVFVRNLRQVRQLRRFGDIEYISKKLHYVVIYMDQDDISRNQQAINKLSFVRRVMVSERPEIDPFVGEGVNANFVTHTENDGAADAIPDADQTAADHSGSAATKSTEAH</sequence>
<evidence type="ECO:0000256" key="1">
    <source>
        <dbReference type="ARBA" id="ARBA00022490"/>
    </source>
</evidence>
<feature type="compositionally biased region" description="Polar residues" evidence="2">
    <location>
        <begin position="106"/>
        <end position="119"/>
    </location>
</feature>
<dbReference type="AlphaFoldDB" id="A0A6N9I074"/>
<dbReference type="OrthoDB" id="2990788at2"/>
<keyword evidence="1" id="KW-0963">Cytoplasm</keyword>
<dbReference type="RefSeq" id="WP_161003072.1">
    <property type="nucleotide sequence ID" value="NZ_WEZQ01000005.1"/>
</dbReference>
<protein>
    <submittedName>
        <fullName evidence="3">DUF2129 domain-containing protein</fullName>
    </submittedName>
</protein>
<accession>A0A6N9I074</accession>
<feature type="compositionally biased region" description="Basic and acidic residues" evidence="2">
    <location>
        <begin position="148"/>
        <end position="157"/>
    </location>
</feature>
<comment type="caution">
    <text evidence="3">The sequence shown here is derived from an EMBL/GenBank/DDBJ whole genome shotgun (WGS) entry which is preliminary data.</text>
</comment>
<name>A0A6N9I074_9LACO</name>
<feature type="compositionally biased region" description="Polar residues" evidence="2">
    <location>
        <begin position="158"/>
        <end position="169"/>
    </location>
</feature>
<feature type="compositionally biased region" description="Polar residues" evidence="2">
    <location>
        <begin position="1"/>
        <end position="14"/>
    </location>
</feature>
<dbReference type="EMBL" id="WEZQ01000005">
    <property type="protein sequence ID" value="MYV16522.1"/>
    <property type="molecule type" value="Genomic_DNA"/>
</dbReference>
<evidence type="ECO:0000256" key="2">
    <source>
        <dbReference type="SAM" id="MobiDB-lite"/>
    </source>
</evidence>
<feature type="compositionally biased region" description="Basic residues" evidence="2">
    <location>
        <begin position="21"/>
        <end position="35"/>
    </location>
</feature>
<evidence type="ECO:0000313" key="3">
    <source>
        <dbReference type="EMBL" id="MYV16522.1"/>
    </source>
</evidence>
<reference evidence="3 4" key="1">
    <citation type="journal article" date="2019" name="Appl. Environ. Microbiol.">
        <title>Genetic determinants of hydroxycinnamic acid metabolism in heterofermentative lactobacilli.</title>
        <authorList>
            <person name="Gaur G."/>
            <person name="Oh J.H."/>
            <person name="Filannino P."/>
            <person name="Gobbetti M."/>
            <person name="van Pijkeren J.P."/>
            <person name="Ganzle M.G."/>
        </authorList>
    </citation>
    <scope>NUCLEOTIDE SEQUENCE [LARGE SCALE GENOMIC DNA]</scope>
    <source>
        <strain evidence="3 4">C5</strain>
    </source>
</reference>
<dbReference type="InterPro" id="IPR016979">
    <property type="entry name" value="DUF2129"/>
</dbReference>
<feature type="compositionally biased region" description="Basic residues" evidence="2">
    <location>
        <begin position="81"/>
        <end position="90"/>
    </location>
</feature>
<feature type="region of interest" description="Disordered" evidence="2">
    <location>
        <begin position="1"/>
        <end position="173"/>
    </location>
</feature>
<feature type="compositionally biased region" description="Polar residues" evidence="2">
    <location>
        <begin position="55"/>
        <end position="69"/>
    </location>
</feature>
<dbReference type="Proteomes" id="UP000449209">
    <property type="component" value="Unassembled WGS sequence"/>
</dbReference>
<dbReference type="Pfam" id="PF09902">
    <property type="entry name" value="DUF2129"/>
    <property type="match status" value="1"/>
</dbReference>
<organism evidence="3 4">
    <name type="scientific">Furfurilactobacillus milii</name>
    <dbReference type="NCBI Taxonomy" id="2888272"/>
    <lineage>
        <taxon>Bacteria</taxon>
        <taxon>Bacillati</taxon>
        <taxon>Bacillota</taxon>
        <taxon>Bacilli</taxon>
        <taxon>Lactobacillales</taxon>
        <taxon>Lactobacillaceae</taxon>
        <taxon>Furfurilactobacillus</taxon>
    </lineage>
</organism>
<evidence type="ECO:0000313" key="4">
    <source>
        <dbReference type="Proteomes" id="UP000449209"/>
    </source>
</evidence>
<proteinExistence type="predicted"/>